<dbReference type="Proteomes" id="UP000198211">
    <property type="component" value="Unassembled WGS sequence"/>
</dbReference>
<keyword evidence="2" id="KW-1185">Reference proteome</keyword>
<dbReference type="AlphaFoldDB" id="A0A225WFT5"/>
<proteinExistence type="predicted"/>
<protein>
    <submittedName>
        <fullName evidence="1">Uncharacterized protein</fullName>
    </submittedName>
</protein>
<name>A0A225WFT5_9STRA</name>
<reference evidence="2" key="1">
    <citation type="submission" date="2017-03" db="EMBL/GenBank/DDBJ databases">
        <title>Phytopthora megakarya and P. palmivora, two closely related causual agents of cacao black pod achieved similar genome size and gene model numbers by different mechanisms.</title>
        <authorList>
            <person name="Ali S."/>
            <person name="Shao J."/>
            <person name="Larry D.J."/>
            <person name="Kronmiller B."/>
            <person name="Shen D."/>
            <person name="Strem M.D."/>
            <person name="Melnick R.L."/>
            <person name="Guiltinan M.J."/>
            <person name="Tyler B.M."/>
            <person name="Meinhardt L.W."/>
            <person name="Bailey B.A."/>
        </authorList>
    </citation>
    <scope>NUCLEOTIDE SEQUENCE [LARGE SCALE GENOMIC DNA]</scope>
    <source>
        <strain evidence="2">zdho120</strain>
    </source>
</reference>
<evidence type="ECO:0000313" key="1">
    <source>
        <dbReference type="EMBL" id="OWZ16264.1"/>
    </source>
</evidence>
<comment type="caution">
    <text evidence="1">The sequence shown here is derived from an EMBL/GenBank/DDBJ whole genome shotgun (WGS) entry which is preliminary data.</text>
</comment>
<gene>
    <name evidence="1" type="ORF">PHMEG_0009960</name>
</gene>
<accession>A0A225WFT5</accession>
<evidence type="ECO:0000313" key="2">
    <source>
        <dbReference type="Proteomes" id="UP000198211"/>
    </source>
</evidence>
<sequence>MQQNYLYDQLEFNKLEWYDKKADTEERFQLARERLEKKAASWEASGRHEFGLALVN</sequence>
<organism evidence="1 2">
    <name type="scientific">Phytophthora megakarya</name>
    <dbReference type="NCBI Taxonomy" id="4795"/>
    <lineage>
        <taxon>Eukaryota</taxon>
        <taxon>Sar</taxon>
        <taxon>Stramenopiles</taxon>
        <taxon>Oomycota</taxon>
        <taxon>Peronosporomycetes</taxon>
        <taxon>Peronosporales</taxon>
        <taxon>Peronosporaceae</taxon>
        <taxon>Phytophthora</taxon>
    </lineage>
</organism>
<dbReference type="EMBL" id="NBNE01000964">
    <property type="protein sequence ID" value="OWZ16264.1"/>
    <property type="molecule type" value="Genomic_DNA"/>
</dbReference>